<keyword evidence="10" id="KW-0406">Ion transport</keyword>
<dbReference type="GO" id="GO:0006811">
    <property type="term" value="P:monoatomic ion transport"/>
    <property type="evidence" value="ECO:0007669"/>
    <property type="project" value="UniProtKB-KW"/>
</dbReference>
<evidence type="ECO:0000256" key="12">
    <source>
        <dbReference type="ARBA" id="ARBA00031636"/>
    </source>
</evidence>
<dbReference type="PANTHER" id="PTHR43298:SF2">
    <property type="entry name" value="FMN_FAD EXPORTER YEEO-RELATED"/>
    <property type="match status" value="1"/>
</dbReference>
<comment type="similarity">
    <text evidence="3">Belongs to the multi antimicrobial extrusion (MATE) (TC 2.A.66.1) family.</text>
</comment>
<keyword evidence="9 13" id="KW-1133">Transmembrane helix</keyword>
<evidence type="ECO:0000256" key="5">
    <source>
        <dbReference type="ARBA" id="ARBA00022448"/>
    </source>
</evidence>
<evidence type="ECO:0000256" key="2">
    <source>
        <dbReference type="ARBA" id="ARBA00004651"/>
    </source>
</evidence>
<comment type="function">
    <text evidence="1">Multidrug efflux pump.</text>
</comment>
<evidence type="ECO:0000313" key="15">
    <source>
        <dbReference type="Proteomes" id="UP000659630"/>
    </source>
</evidence>
<dbReference type="AlphaFoldDB" id="A0A923IAI0"/>
<feature type="transmembrane region" description="Helical" evidence="13">
    <location>
        <begin position="138"/>
        <end position="159"/>
    </location>
</feature>
<dbReference type="InterPro" id="IPR050222">
    <property type="entry name" value="MATE_MdtK"/>
</dbReference>
<dbReference type="RefSeq" id="WP_186888261.1">
    <property type="nucleotide sequence ID" value="NZ_JACONZ010000003.1"/>
</dbReference>
<evidence type="ECO:0000313" key="14">
    <source>
        <dbReference type="EMBL" id="MBC5581907.1"/>
    </source>
</evidence>
<accession>A0A923IAI0</accession>
<feature type="transmembrane region" description="Helical" evidence="13">
    <location>
        <begin position="196"/>
        <end position="216"/>
    </location>
</feature>
<dbReference type="GO" id="GO:0015297">
    <property type="term" value="F:antiporter activity"/>
    <property type="evidence" value="ECO:0007669"/>
    <property type="project" value="UniProtKB-KW"/>
</dbReference>
<dbReference type="GO" id="GO:0042910">
    <property type="term" value="F:xenobiotic transmembrane transporter activity"/>
    <property type="evidence" value="ECO:0007669"/>
    <property type="project" value="InterPro"/>
</dbReference>
<evidence type="ECO:0000256" key="13">
    <source>
        <dbReference type="SAM" id="Phobius"/>
    </source>
</evidence>
<dbReference type="Pfam" id="PF01554">
    <property type="entry name" value="MatE"/>
    <property type="match status" value="2"/>
</dbReference>
<dbReference type="InterPro" id="IPR002528">
    <property type="entry name" value="MATE_fam"/>
</dbReference>
<evidence type="ECO:0000256" key="7">
    <source>
        <dbReference type="ARBA" id="ARBA00022475"/>
    </source>
</evidence>
<evidence type="ECO:0000256" key="10">
    <source>
        <dbReference type="ARBA" id="ARBA00023065"/>
    </source>
</evidence>
<evidence type="ECO:0000256" key="4">
    <source>
        <dbReference type="ARBA" id="ARBA00020268"/>
    </source>
</evidence>
<feature type="transmembrane region" description="Helical" evidence="13">
    <location>
        <begin position="321"/>
        <end position="344"/>
    </location>
</feature>
<gene>
    <name evidence="14" type="ORF">H8S23_10335</name>
</gene>
<comment type="caution">
    <text evidence="14">The sequence shown here is derived from an EMBL/GenBank/DDBJ whole genome shotgun (WGS) entry which is preliminary data.</text>
</comment>
<feature type="transmembrane region" description="Helical" evidence="13">
    <location>
        <begin position="364"/>
        <end position="382"/>
    </location>
</feature>
<dbReference type="NCBIfam" id="TIGR00797">
    <property type="entry name" value="matE"/>
    <property type="match status" value="1"/>
</dbReference>
<dbReference type="EMBL" id="JACONZ010000003">
    <property type="protein sequence ID" value="MBC5581907.1"/>
    <property type="molecule type" value="Genomic_DNA"/>
</dbReference>
<dbReference type="InterPro" id="IPR048279">
    <property type="entry name" value="MdtK-like"/>
</dbReference>
<feature type="transmembrane region" description="Helical" evidence="13">
    <location>
        <begin position="20"/>
        <end position="41"/>
    </location>
</feature>
<keyword evidence="15" id="KW-1185">Reference proteome</keyword>
<reference evidence="14" key="1">
    <citation type="submission" date="2020-08" db="EMBL/GenBank/DDBJ databases">
        <title>Genome public.</title>
        <authorList>
            <person name="Liu C."/>
            <person name="Sun Q."/>
        </authorList>
    </citation>
    <scope>NUCLEOTIDE SEQUENCE</scope>
    <source>
        <strain evidence="14">BX8</strain>
    </source>
</reference>
<dbReference type="CDD" id="cd13137">
    <property type="entry name" value="MATE_NorM_like"/>
    <property type="match status" value="1"/>
</dbReference>
<dbReference type="PANTHER" id="PTHR43298">
    <property type="entry name" value="MULTIDRUG RESISTANCE PROTEIN NORM-RELATED"/>
    <property type="match status" value="1"/>
</dbReference>
<keyword evidence="11 13" id="KW-0472">Membrane</keyword>
<dbReference type="GO" id="GO:0005886">
    <property type="term" value="C:plasma membrane"/>
    <property type="evidence" value="ECO:0007669"/>
    <property type="project" value="UniProtKB-SubCell"/>
</dbReference>
<proteinExistence type="inferred from homology"/>
<feature type="transmembrane region" description="Helical" evidence="13">
    <location>
        <begin position="171"/>
        <end position="190"/>
    </location>
</feature>
<evidence type="ECO:0000256" key="8">
    <source>
        <dbReference type="ARBA" id="ARBA00022692"/>
    </source>
</evidence>
<feature type="transmembrane region" description="Helical" evidence="13">
    <location>
        <begin position="394"/>
        <end position="414"/>
    </location>
</feature>
<keyword evidence="7" id="KW-1003">Cell membrane</keyword>
<comment type="subcellular location">
    <subcellularLocation>
        <location evidence="2">Cell membrane</location>
        <topology evidence="2">Multi-pass membrane protein</topology>
    </subcellularLocation>
</comment>
<dbReference type="Proteomes" id="UP000659630">
    <property type="component" value="Unassembled WGS sequence"/>
</dbReference>
<feature type="transmembrane region" description="Helical" evidence="13">
    <location>
        <begin position="420"/>
        <end position="441"/>
    </location>
</feature>
<feature type="transmembrane region" description="Helical" evidence="13">
    <location>
        <begin position="96"/>
        <end position="118"/>
    </location>
</feature>
<evidence type="ECO:0000256" key="11">
    <source>
        <dbReference type="ARBA" id="ARBA00023136"/>
    </source>
</evidence>
<feature type="transmembrane region" description="Helical" evidence="13">
    <location>
        <begin position="61"/>
        <end position="84"/>
    </location>
</feature>
<keyword evidence="5" id="KW-0813">Transport</keyword>
<evidence type="ECO:0000256" key="9">
    <source>
        <dbReference type="ARBA" id="ARBA00022989"/>
    </source>
</evidence>
<dbReference type="PIRSF" id="PIRSF006603">
    <property type="entry name" value="DinF"/>
    <property type="match status" value="1"/>
</dbReference>
<name>A0A923IAI0_9FIRM</name>
<protein>
    <recommendedName>
        <fullName evidence="4">Probable multidrug resistance protein NorM</fullName>
    </recommendedName>
    <alternativeName>
        <fullName evidence="12">Multidrug-efflux transporter</fullName>
    </alternativeName>
</protein>
<sequence length="451" mass="48370">MEQAQLAAKPLFSRQALQRLIWPLVGEQFLAVMTGMADTVMVANAGETAVSAVSLVDSINILMLNIFAALAAGGAIVVSQYLGMRDGKNANRAAKQLVVIVAALGAGLGVVCALARNPMLDFLFGSTDPVVMEGARKYFFITALSYPFIAVYNAGAAIFRSMGNSRVSLKASLIANAVNIAGNALCIFGLKWGVVGAAVPTLISRALGAVLLLVLLRNPGLQITLRDWKRFRLRPDMIKKILGIGIPNGLENGMFQVGKILVQSLIATFGTVAIAANAVCNTLCMLPQIPAQAIGLAMTTVVGQCVGANDYRQASGYVKKLTWMAFLCNGALCLLMLTGAHLIILPFNLSAETAAVALKIARPYYILAALIWVMSFTFPGGLRAAGDVKFTMGASMLSMWVFRIGFSYLLAQYLEMGIYGVWAAMYVDWAVRILCFVARYLSGKWKTKRLV</sequence>
<evidence type="ECO:0000256" key="6">
    <source>
        <dbReference type="ARBA" id="ARBA00022449"/>
    </source>
</evidence>
<evidence type="ECO:0000256" key="3">
    <source>
        <dbReference type="ARBA" id="ARBA00010199"/>
    </source>
</evidence>
<evidence type="ECO:0000256" key="1">
    <source>
        <dbReference type="ARBA" id="ARBA00003408"/>
    </source>
</evidence>
<keyword evidence="6" id="KW-0050">Antiport</keyword>
<keyword evidence="8 13" id="KW-0812">Transmembrane</keyword>
<organism evidence="14 15">
    <name type="scientific">Anaerofilum hominis</name>
    <dbReference type="NCBI Taxonomy" id="2763016"/>
    <lineage>
        <taxon>Bacteria</taxon>
        <taxon>Bacillati</taxon>
        <taxon>Bacillota</taxon>
        <taxon>Clostridia</taxon>
        <taxon>Eubacteriales</taxon>
        <taxon>Oscillospiraceae</taxon>
        <taxon>Anaerofilum</taxon>
    </lineage>
</organism>